<feature type="region of interest" description="Disordered" evidence="1">
    <location>
        <begin position="73"/>
        <end position="103"/>
    </location>
</feature>
<protein>
    <submittedName>
        <fullName evidence="2">Uncharacterized protein</fullName>
    </submittedName>
</protein>
<feature type="compositionally biased region" description="Basic and acidic residues" evidence="1">
    <location>
        <begin position="73"/>
        <end position="88"/>
    </location>
</feature>
<feature type="compositionally biased region" description="Basic and acidic residues" evidence="1">
    <location>
        <begin position="466"/>
        <end position="499"/>
    </location>
</feature>
<feature type="compositionally biased region" description="Basic and acidic residues" evidence="1">
    <location>
        <begin position="447"/>
        <end position="458"/>
    </location>
</feature>
<reference evidence="2 3" key="1">
    <citation type="journal article" date="2008" name="Nature">
        <title>The genome of the choanoflagellate Monosiga brevicollis and the origin of metazoans.</title>
        <authorList>
            <consortium name="JGI Sequencing"/>
            <person name="King N."/>
            <person name="Westbrook M.J."/>
            <person name="Young S.L."/>
            <person name="Kuo A."/>
            <person name="Abedin M."/>
            <person name="Chapman J."/>
            <person name="Fairclough S."/>
            <person name="Hellsten U."/>
            <person name="Isogai Y."/>
            <person name="Letunic I."/>
            <person name="Marr M."/>
            <person name="Pincus D."/>
            <person name="Putnam N."/>
            <person name="Rokas A."/>
            <person name="Wright K.J."/>
            <person name="Zuzow R."/>
            <person name="Dirks W."/>
            <person name="Good M."/>
            <person name="Goodstein D."/>
            <person name="Lemons D."/>
            <person name="Li W."/>
            <person name="Lyons J.B."/>
            <person name="Morris A."/>
            <person name="Nichols S."/>
            <person name="Richter D.J."/>
            <person name="Salamov A."/>
            <person name="Bork P."/>
            <person name="Lim W.A."/>
            <person name="Manning G."/>
            <person name="Miller W.T."/>
            <person name="McGinnis W."/>
            <person name="Shapiro H."/>
            <person name="Tjian R."/>
            <person name="Grigoriev I.V."/>
            <person name="Rokhsar D."/>
        </authorList>
    </citation>
    <scope>NUCLEOTIDE SEQUENCE [LARGE SCALE GENOMIC DNA]</scope>
    <source>
        <strain evidence="3">MX1 / ATCC 50154</strain>
    </source>
</reference>
<keyword evidence="3" id="KW-1185">Reference proteome</keyword>
<dbReference type="GO" id="GO:0005794">
    <property type="term" value="C:Golgi apparatus"/>
    <property type="evidence" value="ECO:0000318"/>
    <property type="project" value="GO_Central"/>
</dbReference>
<feature type="compositionally biased region" description="Basic residues" evidence="1">
    <location>
        <begin position="1"/>
        <end position="10"/>
    </location>
</feature>
<evidence type="ECO:0000256" key="1">
    <source>
        <dbReference type="SAM" id="MobiDB-lite"/>
    </source>
</evidence>
<feature type="region of interest" description="Disordered" evidence="1">
    <location>
        <begin position="444"/>
        <end position="740"/>
    </location>
</feature>
<dbReference type="KEGG" id="mbr:MONBRDRAFT_27332"/>
<sequence>MAKTLHRRTSRAPPPPVLRRPRPMAPMSSPVFCNRIVPSSFLFLGFPSPSALSVASSLLPYSLLISIQVSEDRRARPLPRHADPRAQEEAQLPYTDGSAPPGLDAEIIHAQQARQQQIEALRAQYAALMAQQDHGPPSDLPYATSHAQAPQAPFRPDTSGPMGASYGSPPPRHVQQYPSPAARTRPPHHVGSVHHTGSRPQSAMSMRSEERVPLPSIATSHAHPPQQGLSESHLPPWLRDANVPAADATSPIRRHGAPPAAHAPQQRITVVDSDAQQARRAKQEQLRADLAQQIADKQRKLEQERSDLQRSGHFQRGGNPLDEAWGAIPSRRSISMPDDHGSVHAMNGAHAPAYHQQSGPQGYPQASHPFDNPAHQHNPYASSSHPPQPQSPPSHGTHQHYQSHGPAAGPPALTRHGSRGAVGGPAHVDIAALSKAGMMSMAANADQDAKQFEQERRKQALMQHQADIRRQIEAKEEAKRQERENAARLEREENERLAREQAALQQRYEAEQRAAADKERAKEEQARAMEAAIAESRRRADEEREEARRLRQAQAQAEREAEEQRRQQAELEAEVQRHQQAEREAEEQRRRQASRPSSQQPTEAFPQPQPPATPPHSRRHARRANHTLVAQERGPSPPTTVGSGAELSRLDDDEADVVLTQASPPRPWSPPIPTLAAQPPSPPVPAIAKQTELKRELQPQPRPQAPSTSVPAQKIREAPPVTKSLAPAPDHAPMSAPASVPVDPRIWEACTALRTCLKEKQRDIAGAISTCRVYLESRGEAHAVAELARSQVAAVLTTSSEA</sequence>
<organism evidence="2 3">
    <name type="scientific">Monosiga brevicollis</name>
    <name type="common">Choanoflagellate</name>
    <dbReference type="NCBI Taxonomy" id="81824"/>
    <lineage>
        <taxon>Eukaryota</taxon>
        <taxon>Choanoflagellata</taxon>
        <taxon>Craspedida</taxon>
        <taxon>Salpingoecidae</taxon>
        <taxon>Monosiga</taxon>
    </lineage>
</organism>
<feature type="compositionally biased region" description="Basic residues" evidence="1">
    <location>
        <begin position="616"/>
        <end position="625"/>
    </location>
</feature>
<feature type="compositionally biased region" description="Pro residues" evidence="1">
    <location>
        <begin position="664"/>
        <end position="685"/>
    </location>
</feature>
<feature type="compositionally biased region" description="Basic and acidic residues" evidence="1">
    <location>
        <begin position="297"/>
        <end position="310"/>
    </location>
</feature>
<evidence type="ECO:0000313" key="3">
    <source>
        <dbReference type="Proteomes" id="UP000001357"/>
    </source>
</evidence>
<dbReference type="GeneID" id="5893015"/>
<dbReference type="PANTHER" id="PTHR45615:SF63">
    <property type="entry name" value="CHROMOSOME UNDETERMINED SCAFFOLD_10, WHOLE GENOME SHOTGUN SEQUENCE"/>
    <property type="match status" value="1"/>
</dbReference>
<dbReference type="Proteomes" id="UP000001357">
    <property type="component" value="Unassembled WGS sequence"/>
</dbReference>
<dbReference type="InParanoid" id="A9V4Z5"/>
<proteinExistence type="predicted"/>
<dbReference type="AlphaFoldDB" id="A9V4Z5"/>
<feature type="compositionally biased region" description="Basic and acidic residues" evidence="1">
    <location>
        <begin position="535"/>
        <end position="549"/>
    </location>
</feature>
<evidence type="ECO:0000313" key="2">
    <source>
        <dbReference type="EMBL" id="EDQ87541.1"/>
    </source>
</evidence>
<feature type="region of interest" description="Disordered" evidence="1">
    <location>
        <begin position="132"/>
        <end position="237"/>
    </location>
</feature>
<feature type="compositionally biased region" description="Basic and acidic residues" evidence="1">
    <location>
        <begin position="508"/>
        <end position="527"/>
    </location>
</feature>
<gene>
    <name evidence="2" type="ORF">MONBRDRAFT_27332</name>
</gene>
<dbReference type="RefSeq" id="XP_001747801.1">
    <property type="nucleotide sequence ID" value="XM_001747749.1"/>
</dbReference>
<dbReference type="EMBL" id="CH991559">
    <property type="protein sequence ID" value="EDQ87541.1"/>
    <property type="molecule type" value="Genomic_DNA"/>
</dbReference>
<feature type="compositionally biased region" description="Basic and acidic residues" evidence="1">
    <location>
        <begin position="557"/>
        <end position="590"/>
    </location>
</feature>
<feature type="region of interest" description="Disordered" evidence="1">
    <location>
        <begin position="297"/>
        <end position="325"/>
    </location>
</feature>
<dbReference type="OMA" id="YERNCER"/>
<dbReference type="PANTHER" id="PTHR45615">
    <property type="entry name" value="MYOSIN HEAVY CHAIN, NON-MUSCLE"/>
    <property type="match status" value="1"/>
</dbReference>
<feature type="region of interest" description="Disordered" evidence="1">
    <location>
        <begin position="1"/>
        <end position="24"/>
    </location>
</feature>
<accession>A9V4Z5</accession>
<feature type="compositionally biased region" description="Low complexity" evidence="1">
    <location>
        <begin position="594"/>
        <end position="606"/>
    </location>
</feature>
<name>A9V4Z5_MONBE</name>
<feature type="region of interest" description="Disordered" evidence="1">
    <location>
        <begin position="352"/>
        <end position="424"/>
    </location>
</feature>
<dbReference type="STRING" id="81824.A9V4Z5"/>